<comment type="caution">
    <text evidence="2">The sequence shown here is derived from an EMBL/GenBank/DDBJ whole genome shotgun (WGS) entry which is preliminary data.</text>
</comment>
<keyword evidence="1" id="KW-0472">Membrane</keyword>
<evidence type="ECO:0000313" key="3">
    <source>
        <dbReference type="Proteomes" id="UP000616114"/>
    </source>
</evidence>
<evidence type="ECO:0000256" key="1">
    <source>
        <dbReference type="SAM" id="Phobius"/>
    </source>
</evidence>
<gene>
    <name evidence="2" type="ORF">GCM10011333_04230</name>
</gene>
<protein>
    <submittedName>
        <fullName evidence="2">Uncharacterized protein</fullName>
    </submittedName>
</protein>
<reference evidence="2" key="2">
    <citation type="submission" date="2020-09" db="EMBL/GenBank/DDBJ databases">
        <authorList>
            <person name="Sun Q."/>
            <person name="Zhou Y."/>
        </authorList>
    </citation>
    <scope>NUCLEOTIDE SEQUENCE</scope>
    <source>
        <strain evidence="2">CGMCC 1.12785</strain>
    </source>
</reference>
<feature type="transmembrane region" description="Helical" evidence="1">
    <location>
        <begin position="33"/>
        <end position="55"/>
    </location>
</feature>
<keyword evidence="3" id="KW-1185">Reference proteome</keyword>
<dbReference type="EMBL" id="BMFY01000002">
    <property type="protein sequence ID" value="GGA04780.1"/>
    <property type="molecule type" value="Genomic_DNA"/>
</dbReference>
<keyword evidence="1" id="KW-0812">Transmembrane</keyword>
<dbReference type="RefSeq" id="WP_188549279.1">
    <property type="nucleotide sequence ID" value="NZ_BMFY01000002.1"/>
</dbReference>
<dbReference type="Proteomes" id="UP000616114">
    <property type="component" value="Unassembled WGS sequence"/>
</dbReference>
<keyword evidence="1" id="KW-1133">Transmembrane helix</keyword>
<proteinExistence type="predicted"/>
<dbReference type="AlphaFoldDB" id="A0A8J2TVP5"/>
<name>A0A8J2TVP5_9MICO</name>
<sequence length="74" mass="7769">MRYVTAVFFIALFVAGASLLGFAFSVPPNLAGWVFTAGIVVISLAFAVPQHFLGYGVRNPAEGKSDPNAATSSY</sequence>
<reference evidence="2" key="1">
    <citation type="journal article" date="2014" name="Int. J. Syst. Evol. Microbiol.">
        <title>Complete genome sequence of Corynebacterium casei LMG S-19264T (=DSM 44701T), isolated from a smear-ripened cheese.</title>
        <authorList>
            <consortium name="US DOE Joint Genome Institute (JGI-PGF)"/>
            <person name="Walter F."/>
            <person name="Albersmeier A."/>
            <person name="Kalinowski J."/>
            <person name="Ruckert C."/>
        </authorList>
    </citation>
    <scope>NUCLEOTIDE SEQUENCE</scope>
    <source>
        <strain evidence="2">CGMCC 1.12785</strain>
    </source>
</reference>
<organism evidence="2 3">
    <name type="scientific">Sediminivirga luteola</name>
    <dbReference type="NCBI Taxonomy" id="1774748"/>
    <lineage>
        <taxon>Bacteria</taxon>
        <taxon>Bacillati</taxon>
        <taxon>Actinomycetota</taxon>
        <taxon>Actinomycetes</taxon>
        <taxon>Micrococcales</taxon>
        <taxon>Brevibacteriaceae</taxon>
        <taxon>Sediminivirga</taxon>
    </lineage>
</organism>
<evidence type="ECO:0000313" key="2">
    <source>
        <dbReference type="EMBL" id="GGA04780.1"/>
    </source>
</evidence>
<accession>A0A8J2TVP5</accession>